<evidence type="ECO:0000313" key="4">
    <source>
        <dbReference type="Proteomes" id="UP000820818"/>
    </source>
</evidence>
<dbReference type="AlphaFoldDB" id="A0AAD5KES2"/>
<dbReference type="Gene3D" id="4.10.60.10">
    <property type="entry name" value="Zinc finger, CCHC-type"/>
    <property type="match status" value="1"/>
</dbReference>
<protein>
    <recommendedName>
        <fullName evidence="2">CCHC-type domain-containing protein</fullName>
    </recommendedName>
</protein>
<reference evidence="3" key="1">
    <citation type="submission" date="2022-05" db="EMBL/GenBank/DDBJ databases">
        <title>A multi-omics perspective on studying reproductive biology in Daphnia sinensis.</title>
        <authorList>
            <person name="Jia J."/>
        </authorList>
    </citation>
    <scope>NUCLEOTIDE SEQUENCE</scope>
    <source>
        <strain evidence="3">WSL</strain>
    </source>
</reference>
<organism evidence="3 4">
    <name type="scientific">Daphnia sinensis</name>
    <dbReference type="NCBI Taxonomy" id="1820382"/>
    <lineage>
        <taxon>Eukaryota</taxon>
        <taxon>Metazoa</taxon>
        <taxon>Ecdysozoa</taxon>
        <taxon>Arthropoda</taxon>
        <taxon>Crustacea</taxon>
        <taxon>Branchiopoda</taxon>
        <taxon>Diplostraca</taxon>
        <taxon>Cladocera</taxon>
        <taxon>Anomopoda</taxon>
        <taxon>Daphniidae</taxon>
        <taxon>Daphnia</taxon>
        <taxon>Daphnia similis group</taxon>
    </lineage>
</organism>
<feature type="domain" description="CCHC-type" evidence="2">
    <location>
        <begin position="178"/>
        <end position="194"/>
    </location>
</feature>
<proteinExistence type="predicted"/>
<dbReference type="GO" id="GO:0008270">
    <property type="term" value="F:zinc ion binding"/>
    <property type="evidence" value="ECO:0007669"/>
    <property type="project" value="InterPro"/>
</dbReference>
<dbReference type="PANTHER" id="PTHR33198">
    <property type="entry name" value="ANK_REP_REGION DOMAIN-CONTAINING PROTEIN-RELATED"/>
    <property type="match status" value="1"/>
</dbReference>
<evidence type="ECO:0000256" key="1">
    <source>
        <dbReference type="SAM" id="MobiDB-lite"/>
    </source>
</evidence>
<accession>A0AAD5KES2</accession>
<dbReference type="SUPFAM" id="SSF57756">
    <property type="entry name" value="Retrovirus zinc finger-like domains"/>
    <property type="match status" value="1"/>
</dbReference>
<dbReference type="EMBL" id="WJBH02000164">
    <property type="protein sequence ID" value="KAI9550284.1"/>
    <property type="molecule type" value="Genomic_DNA"/>
</dbReference>
<sequence>MGLTDAEMGNHETVIQKLRESCNAGRNRYVWRQHFALSKQRANEAADNWLCDLRDLARMSEFTTDCCANCQPTRILGQIVYGVYDDEIRRKLREQGATLTLDRAIEILRVAEAASKQATNLKTGDAAAIQTLAKSAYKKNKTQRQSSTSSNQDGKSDGCWNCGSRRHPRQQCPANGKECSKCAEIGHFARVCNAKKNGIPPQTGSITLQKPPARIASMEEMDFVEAGIQPSGSEREILISILPDTGAQIDAIPADMYRNEIPETKLLPRGTNAITAIGSPTVIRGTINAITKEEPRKDPGSIFFPHLMASFIEGLPTFELITDHKPLVPILNDHSLDKLDNPRILRDAAIPNVPSYDRRVVLHNTAYAT</sequence>
<comment type="caution">
    <text evidence="3">The sequence shown here is derived from an EMBL/GenBank/DDBJ whole genome shotgun (WGS) entry which is preliminary data.</text>
</comment>
<feature type="domain" description="CCHC-type" evidence="2">
    <location>
        <begin position="158"/>
        <end position="174"/>
    </location>
</feature>
<feature type="compositionally biased region" description="Polar residues" evidence="1">
    <location>
        <begin position="143"/>
        <end position="153"/>
    </location>
</feature>
<dbReference type="GO" id="GO:0003676">
    <property type="term" value="F:nucleic acid binding"/>
    <property type="evidence" value="ECO:0007669"/>
    <property type="project" value="InterPro"/>
</dbReference>
<name>A0AAD5KES2_9CRUS</name>
<evidence type="ECO:0000313" key="3">
    <source>
        <dbReference type="EMBL" id="KAI9550284.1"/>
    </source>
</evidence>
<dbReference type="InterPro" id="IPR036875">
    <property type="entry name" value="Znf_CCHC_sf"/>
</dbReference>
<dbReference type="Proteomes" id="UP000820818">
    <property type="component" value="Unassembled WGS sequence"/>
</dbReference>
<gene>
    <name evidence="3" type="ORF">GHT06_004923</name>
</gene>
<dbReference type="PANTHER" id="PTHR33198:SF21">
    <property type="entry name" value="RETROTRANSPOSON GAG DOMAIN-CONTAINING PROTEIN"/>
    <property type="match status" value="1"/>
</dbReference>
<evidence type="ECO:0000259" key="2">
    <source>
        <dbReference type="SMART" id="SM00343"/>
    </source>
</evidence>
<keyword evidence="4" id="KW-1185">Reference proteome</keyword>
<feature type="region of interest" description="Disordered" evidence="1">
    <location>
        <begin position="137"/>
        <end position="159"/>
    </location>
</feature>
<dbReference type="SMART" id="SM00343">
    <property type="entry name" value="ZnF_C2HC"/>
    <property type="match status" value="2"/>
</dbReference>
<dbReference type="InterPro" id="IPR001878">
    <property type="entry name" value="Znf_CCHC"/>
</dbReference>